<evidence type="ECO:0000256" key="6">
    <source>
        <dbReference type="ARBA" id="ARBA00023180"/>
    </source>
</evidence>
<evidence type="ECO:0000256" key="11">
    <source>
        <dbReference type="ARBA" id="ARBA00036633"/>
    </source>
</evidence>
<evidence type="ECO:0000313" key="20">
    <source>
        <dbReference type="Proteomes" id="UP000294003"/>
    </source>
</evidence>
<gene>
    <name evidence="19" type="ORF">DL762_007875</name>
</gene>
<keyword evidence="4" id="KW-0732">Signal</keyword>
<reference evidence="19 20" key="1">
    <citation type="submission" date="2018-06" db="EMBL/GenBank/DDBJ databases">
        <title>Complete Genomes of Monosporascus.</title>
        <authorList>
            <person name="Robinson A.J."/>
            <person name="Natvig D.O."/>
        </authorList>
    </citation>
    <scope>NUCLEOTIDE SEQUENCE [LARGE SCALE GENOMIC DNA]</scope>
    <source>
        <strain evidence="19 20">CBS 609.92</strain>
    </source>
</reference>
<sequence>MKRSVSVTLAAIATSAGTGSDRRAPPLPAAKIRGVNLGGWLVSEPWMMSGEWARMGCAPNHCSEFDCVSAMGQDRADAVFDEHYARWITADDVRRIHDAGLNTIRIPIGYWSLCELVGSSEHFPRVDVARRLDRIVQKAADLGMFVVMDLHGAPGAQKTEDAFTGQCLPVEFLPGFFRQYNYDRARRWLRWMTNRIHTAPAYRQTVGIIKVVNEPQTARDAGGMPQAERDTLTQVYHPQALAAVRAEEDSLGVPASERLHVQFMDEQRGAGNPRSNLPSGDSRVVFDDHNYIGGAVEVTHPDAEQADYMWYTCYDDDRLRDGNTPKVVQEFSLTVLPRLEWTDEFDPFLEKNAAFYRQWWIAQQRLYEQTSGWIFWTWKNGLNNPQWDYGYLVRLGWVANSARGLDDSVHRDVCLDYFGRTPTETVHKGAPFCGLRRYTSAPEYCSVIYFYRLESCRLDSKSRGYWYNAWVADTHACHYWVGDHAIICARL</sequence>
<organism evidence="19 20">
    <name type="scientific">Monosporascus cannonballus</name>
    <dbReference type="NCBI Taxonomy" id="155416"/>
    <lineage>
        <taxon>Eukaryota</taxon>
        <taxon>Fungi</taxon>
        <taxon>Dikarya</taxon>
        <taxon>Ascomycota</taxon>
        <taxon>Pezizomycotina</taxon>
        <taxon>Sordariomycetes</taxon>
        <taxon>Xylariomycetidae</taxon>
        <taxon>Xylariales</taxon>
        <taxon>Xylariales incertae sedis</taxon>
        <taxon>Monosporascus</taxon>
    </lineage>
</organism>
<evidence type="ECO:0000256" key="7">
    <source>
        <dbReference type="ARBA" id="ARBA00023277"/>
    </source>
</evidence>
<keyword evidence="8 17" id="KW-0326">Glycosidase</keyword>
<accession>A0ABY0H1M4</accession>
<evidence type="ECO:0000256" key="4">
    <source>
        <dbReference type="ARBA" id="ARBA00022729"/>
    </source>
</evidence>
<evidence type="ECO:0000256" key="12">
    <source>
        <dbReference type="ARBA" id="ARBA00037628"/>
    </source>
</evidence>
<comment type="catalytic activity">
    <reaction evidence="11">
        <text>Random hydrolysis of (1-&gt;6)-linkages in (1-&gt;6)-beta-D-glucans.</text>
        <dbReference type="EC" id="3.2.1.75"/>
    </reaction>
</comment>
<keyword evidence="20" id="KW-1185">Reference proteome</keyword>
<dbReference type="EMBL" id="QJNS01000303">
    <property type="protein sequence ID" value="RYO80016.1"/>
    <property type="molecule type" value="Genomic_DNA"/>
</dbReference>
<evidence type="ECO:0000256" key="10">
    <source>
        <dbReference type="ARBA" id="ARBA00023326"/>
    </source>
</evidence>
<evidence type="ECO:0000256" key="15">
    <source>
        <dbReference type="ARBA" id="ARBA00042025"/>
    </source>
</evidence>
<protein>
    <recommendedName>
        <fullName evidence="13">glucan endo-1,6-beta-glucosidase</fullName>
        <ecNumber evidence="13">3.2.1.75</ecNumber>
    </recommendedName>
    <alternativeName>
        <fullName evidence="15">Beta-1,6-glucanase B</fullName>
    </alternativeName>
    <alternativeName>
        <fullName evidence="14">Endo-1,6-beta-D-glucanase B</fullName>
    </alternativeName>
    <alternativeName>
        <fullName evidence="16">Endo-1,6-beta-glucanase B</fullName>
    </alternativeName>
</protein>
<evidence type="ECO:0000256" key="2">
    <source>
        <dbReference type="ARBA" id="ARBA00005641"/>
    </source>
</evidence>
<comment type="caution">
    <text evidence="19">The sequence shown here is derived from an EMBL/GenBank/DDBJ whole genome shotgun (WGS) entry which is preliminary data.</text>
</comment>
<comment type="subcellular location">
    <subcellularLocation>
        <location evidence="1">Secreted</location>
    </subcellularLocation>
</comment>
<name>A0ABY0H1M4_9PEZI</name>
<dbReference type="SUPFAM" id="SSF51445">
    <property type="entry name" value="(Trans)glycosidases"/>
    <property type="match status" value="1"/>
</dbReference>
<keyword evidence="3" id="KW-0964">Secreted</keyword>
<feature type="domain" description="Glycoside hydrolase family 5" evidence="18">
    <location>
        <begin position="88"/>
        <end position="380"/>
    </location>
</feature>
<evidence type="ECO:0000259" key="18">
    <source>
        <dbReference type="Pfam" id="PF00150"/>
    </source>
</evidence>
<dbReference type="PANTHER" id="PTHR31297">
    <property type="entry name" value="GLUCAN ENDO-1,6-BETA-GLUCOSIDASE B"/>
    <property type="match status" value="1"/>
</dbReference>
<keyword evidence="7" id="KW-0119">Carbohydrate metabolism</keyword>
<keyword evidence="9" id="KW-0961">Cell wall biogenesis/degradation</keyword>
<evidence type="ECO:0000256" key="1">
    <source>
        <dbReference type="ARBA" id="ARBA00004613"/>
    </source>
</evidence>
<dbReference type="PANTHER" id="PTHR31297:SF39">
    <property type="entry name" value="GLUCAN ENDO-1,6-BETA-GLUCOSIDASE B"/>
    <property type="match status" value="1"/>
</dbReference>
<keyword evidence="10" id="KW-0624">Polysaccharide degradation</keyword>
<proteinExistence type="inferred from homology"/>
<evidence type="ECO:0000256" key="9">
    <source>
        <dbReference type="ARBA" id="ARBA00023316"/>
    </source>
</evidence>
<evidence type="ECO:0000256" key="14">
    <source>
        <dbReference type="ARBA" id="ARBA00041472"/>
    </source>
</evidence>
<keyword evidence="5 17" id="KW-0378">Hydrolase</keyword>
<dbReference type="Gene3D" id="3.20.20.80">
    <property type="entry name" value="Glycosidases"/>
    <property type="match status" value="1"/>
</dbReference>
<evidence type="ECO:0000256" key="13">
    <source>
        <dbReference type="ARBA" id="ARBA00038935"/>
    </source>
</evidence>
<comment type="similarity">
    <text evidence="2 17">Belongs to the glycosyl hydrolase 5 (cellulase A) family.</text>
</comment>
<dbReference type="InterPro" id="IPR050386">
    <property type="entry name" value="Glycosyl_hydrolase_5"/>
</dbReference>
<evidence type="ECO:0000256" key="8">
    <source>
        <dbReference type="ARBA" id="ARBA00023295"/>
    </source>
</evidence>
<keyword evidence="6" id="KW-0325">Glycoprotein</keyword>
<evidence type="ECO:0000256" key="16">
    <source>
        <dbReference type="ARBA" id="ARBA00043257"/>
    </source>
</evidence>
<evidence type="ECO:0000256" key="5">
    <source>
        <dbReference type="ARBA" id="ARBA00022801"/>
    </source>
</evidence>
<evidence type="ECO:0000313" key="19">
    <source>
        <dbReference type="EMBL" id="RYO80016.1"/>
    </source>
</evidence>
<dbReference type="Proteomes" id="UP000294003">
    <property type="component" value="Unassembled WGS sequence"/>
</dbReference>
<dbReference type="EC" id="3.2.1.75" evidence="13"/>
<comment type="function">
    <text evidence="12">Beta-glucanases participate in the metabolism of beta-glucan, the main structural component of the cell wall. Acts on lutean, pustulan and 1,6-oligo-beta-D-glucosides.</text>
</comment>
<dbReference type="InterPro" id="IPR001547">
    <property type="entry name" value="Glyco_hydro_5"/>
</dbReference>
<dbReference type="InterPro" id="IPR017853">
    <property type="entry name" value="GH"/>
</dbReference>
<evidence type="ECO:0000256" key="17">
    <source>
        <dbReference type="RuleBase" id="RU361153"/>
    </source>
</evidence>
<dbReference type="Pfam" id="PF00150">
    <property type="entry name" value="Cellulase"/>
    <property type="match status" value="1"/>
</dbReference>
<evidence type="ECO:0000256" key="3">
    <source>
        <dbReference type="ARBA" id="ARBA00022525"/>
    </source>
</evidence>